<reference evidence="2 3" key="1">
    <citation type="submission" date="2021-06" db="EMBL/GenBank/DDBJ databases">
        <title>Caerostris extrusa draft genome.</title>
        <authorList>
            <person name="Kono N."/>
            <person name="Arakawa K."/>
        </authorList>
    </citation>
    <scope>NUCLEOTIDE SEQUENCE [LARGE SCALE GENOMIC DNA]</scope>
</reference>
<dbReference type="EMBL" id="BPLR01012320">
    <property type="protein sequence ID" value="GIY53063.1"/>
    <property type="molecule type" value="Genomic_DNA"/>
</dbReference>
<proteinExistence type="predicted"/>
<evidence type="ECO:0000313" key="3">
    <source>
        <dbReference type="Proteomes" id="UP001054945"/>
    </source>
</evidence>
<evidence type="ECO:0000313" key="2">
    <source>
        <dbReference type="EMBL" id="GIY53063.1"/>
    </source>
</evidence>
<keyword evidence="3" id="KW-1185">Reference proteome</keyword>
<protein>
    <submittedName>
        <fullName evidence="2">Uncharacterized protein</fullName>
    </submittedName>
</protein>
<name>A0AAV4U5F9_CAEEX</name>
<accession>A0AAV4U5F9</accession>
<evidence type="ECO:0000256" key="1">
    <source>
        <dbReference type="SAM" id="Phobius"/>
    </source>
</evidence>
<dbReference type="Proteomes" id="UP001054945">
    <property type="component" value="Unassembled WGS sequence"/>
</dbReference>
<feature type="transmembrane region" description="Helical" evidence="1">
    <location>
        <begin position="86"/>
        <end position="108"/>
    </location>
</feature>
<keyword evidence="1" id="KW-0472">Membrane</keyword>
<keyword evidence="1" id="KW-1133">Transmembrane helix</keyword>
<organism evidence="2 3">
    <name type="scientific">Caerostris extrusa</name>
    <name type="common">Bark spider</name>
    <name type="synonym">Caerostris bankana</name>
    <dbReference type="NCBI Taxonomy" id="172846"/>
    <lineage>
        <taxon>Eukaryota</taxon>
        <taxon>Metazoa</taxon>
        <taxon>Ecdysozoa</taxon>
        <taxon>Arthropoda</taxon>
        <taxon>Chelicerata</taxon>
        <taxon>Arachnida</taxon>
        <taxon>Araneae</taxon>
        <taxon>Araneomorphae</taxon>
        <taxon>Entelegynae</taxon>
        <taxon>Araneoidea</taxon>
        <taxon>Araneidae</taxon>
        <taxon>Caerostris</taxon>
    </lineage>
</organism>
<gene>
    <name evidence="2" type="ORF">CEXT_59101</name>
</gene>
<sequence>MTSKSQLFQRQTEGGRIFDRIISLAFREKRGRHDSGFVSGETGLAGLASEITLFNLHLKQLHSGGFLTHSSSSCEDFVKILISRPVFLIGLFLLTLVNLGRYLCVHYIKETVFH</sequence>
<keyword evidence="1" id="KW-0812">Transmembrane</keyword>
<comment type="caution">
    <text evidence="2">The sequence shown here is derived from an EMBL/GenBank/DDBJ whole genome shotgun (WGS) entry which is preliminary data.</text>
</comment>
<dbReference type="AlphaFoldDB" id="A0AAV4U5F9"/>